<organism evidence="4 5">
    <name type="scientific">Reticulomyxa filosa</name>
    <dbReference type="NCBI Taxonomy" id="46433"/>
    <lineage>
        <taxon>Eukaryota</taxon>
        <taxon>Sar</taxon>
        <taxon>Rhizaria</taxon>
        <taxon>Retaria</taxon>
        <taxon>Foraminifera</taxon>
        <taxon>Monothalamids</taxon>
        <taxon>Reticulomyxidae</taxon>
        <taxon>Reticulomyxa</taxon>
    </lineage>
</organism>
<dbReference type="Proteomes" id="UP000023152">
    <property type="component" value="Unassembled WGS sequence"/>
</dbReference>
<evidence type="ECO:0000313" key="4">
    <source>
        <dbReference type="EMBL" id="ETO18690.1"/>
    </source>
</evidence>
<dbReference type="EMBL" id="ASPP01014541">
    <property type="protein sequence ID" value="ETO18690.1"/>
    <property type="molecule type" value="Genomic_DNA"/>
</dbReference>
<feature type="transmembrane region" description="Helical" evidence="2">
    <location>
        <begin position="181"/>
        <end position="201"/>
    </location>
</feature>
<dbReference type="InterPro" id="IPR000719">
    <property type="entry name" value="Prot_kinase_dom"/>
</dbReference>
<sequence length="220" mass="25164">MTAQSDRSTGVGMTNIEAARKKKDIVEKEKEKEPESKIEEKKEAQVGNNGTPGNGTGNETGNVNSGLQRPDLKIKINKGKFHFVPDGHVLANVYTLFDVEKELGRGASCRVLRVSRKSDKKLMAMKEMKRDDRWNPMLFEQEVFMLQKLAGTQTYYINIQHIILLNNTDNSYEDCYMDDKNFYVCTTLCTGGELFAFFCLLNDKHKKKKKKKTVVQHNQM</sequence>
<feature type="compositionally biased region" description="Basic and acidic residues" evidence="1">
    <location>
        <begin position="24"/>
        <end position="44"/>
    </location>
</feature>
<evidence type="ECO:0000256" key="2">
    <source>
        <dbReference type="SAM" id="Phobius"/>
    </source>
</evidence>
<evidence type="ECO:0000313" key="5">
    <source>
        <dbReference type="Proteomes" id="UP000023152"/>
    </source>
</evidence>
<keyword evidence="2" id="KW-0472">Membrane</keyword>
<evidence type="ECO:0000259" key="3">
    <source>
        <dbReference type="PROSITE" id="PS50011"/>
    </source>
</evidence>
<name>X6MXD6_RETFI</name>
<dbReference type="GO" id="GO:0004672">
    <property type="term" value="F:protein kinase activity"/>
    <property type="evidence" value="ECO:0007669"/>
    <property type="project" value="InterPro"/>
</dbReference>
<dbReference type="SUPFAM" id="SSF56112">
    <property type="entry name" value="Protein kinase-like (PK-like)"/>
    <property type="match status" value="1"/>
</dbReference>
<keyword evidence="5" id="KW-1185">Reference proteome</keyword>
<dbReference type="GO" id="GO:0005524">
    <property type="term" value="F:ATP binding"/>
    <property type="evidence" value="ECO:0007669"/>
    <property type="project" value="InterPro"/>
</dbReference>
<feature type="region of interest" description="Disordered" evidence="1">
    <location>
        <begin position="1"/>
        <end position="67"/>
    </location>
</feature>
<feature type="compositionally biased region" description="Polar residues" evidence="1">
    <location>
        <begin position="1"/>
        <end position="12"/>
    </location>
</feature>
<keyword evidence="2" id="KW-0812">Transmembrane</keyword>
<protein>
    <recommendedName>
        <fullName evidence="3">Protein kinase domain-containing protein</fullName>
    </recommendedName>
</protein>
<dbReference type="PROSITE" id="PS50011">
    <property type="entry name" value="PROTEIN_KINASE_DOM"/>
    <property type="match status" value="1"/>
</dbReference>
<feature type="domain" description="Protein kinase" evidence="3">
    <location>
        <begin position="97"/>
        <end position="220"/>
    </location>
</feature>
<reference evidence="4 5" key="1">
    <citation type="journal article" date="2013" name="Curr. Biol.">
        <title>The Genome of the Foraminiferan Reticulomyxa filosa.</title>
        <authorList>
            <person name="Glockner G."/>
            <person name="Hulsmann N."/>
            <person name="Schleicher M."/>
            <person name="Noegel A.A."/>
            <person name="Eichinger L."/>
            <person name="Gallinger C."/>
            <person name="Pawlowski J."/>
            <person name="Sierra R."/>
            <person name="Euteneuer U."/>
            <person name="Pillet L."/>
            <person name="Moustafa A."/>
            <person name="Platzer M."/>
            <person name="Groth M."/>
            <person name="Szafranski K."/>
            <person name="Schliwa M."/>
        </authorList>
    </citation>
    <scope>NUCLEOTIDE SEQUENCE [LARGE SCALE GENOMIC DNA]</scope>
</reference>
<evidence type="ECO:0000256" key="1">
    <source>
        <dbReference type="SAM" id="MobiDB-lite"/>
    </source>
</evidence>
<accession>X6MXD6</accession>
<dbReference type="InterPro" id="IPR011009">
    <property type="entry name" value="Kinase-like_dom_sf"/>
</dbReference>
<keyword evidence="2" id="KW-1133">Transmembrane helix</keyword>
<dbReference type="AlphaFoldDB" id="X6MXD6"/>
<comment type="caution">
    <text evidence="4">The sequence shown here is derived from an EMBL/GenBank/DDBJ whole genome shotgun (WGS) entry which is preliminary data.</text>
</comment>
<gene>
    <name evidence="4" type="ORF">RFI_18560</name>
</gene>
<dbReference type="Gene3D" id="1.10.510.10">
    <property type="entry name" value="Transferase(Phosphotransferase) domain 1"/>
    <property type="match status" value="1"/>
</dbReference>
<proteinExistence type="predicted"/>